<name>A0A7C3VQ18_9CYAN</name>
<proteinExistence type="predicted"/>
<gene>
    <name evidence="1" type="ORF">ENR15_22435</name>
</gene>
<evidence type="ECO:0008006" key="2">
    <source>
        <dbReference type="Google" id="ProtNLM"/>
    </source>
</evidence>
<reference evidence="1" key="1">
    <citation type="journal article" date="2020" name="mSystems">
        <title>Genome- and Community-Level Interaction Insights into Carbon Utilization and Element Cycling Functions of Hydrothermarchaeota in Hydrothermal Sediment.</title>
        <authorList>
            <person name="Zhou Z."/>
            <person name="Liu Y."/>
            <person name="Xu W."/>
            <person name="Pan J."/>
            <person name="Luo Z.H."/>
            <person name="Li M."/>
        </authorList>
    </citation>
    <scope>NUCLEOTIDE SEQUENCE [LARGE SCALE GENOMIC DNA]</scope>
    <source>
        <strain evidence="1">SpSt-374</strain>
    </source>
</reference>
<protein>
    <recommendedName>
        <fullName evidence="2">Restriction endonuclease</fullName>
    </recommendedName>
</protein>
<evidence type="ECO:0000313" key="1">
    <source>
        <dbReference type="EMBL" id="HGG03318.1"/>
    </source>
</evidence>
<dbReference type="EMBL" id="DSPX01000230">
    <property type="protein sequence ID" value="HGG03318.1"/>
    <property type="molecule type" value="Genomic_DNA"/>
</dbReference>
<comment type="caution">
    <text evidence="1">The sequence shown here is derived from an EMBL/GenBank/DDBJ whole genome shotgun (WGS) entry which is preliminary data.</text>
</comment>
<accession>A0A7C3VQ18</accession>
<dbReference type="AlphaFoldDB" id="A0A7C3VQ18"/>
<organism evidence="1">
    <name type="scientific">Planktothricoides sp. SpSt-374</name>
    <dbReference type="NCBI Taxonomy" id="2282167"/>
    <lineage>
        <taxon>Bacteria</taxon>
        <taxon>Bacillati</taxon>
        <taxon>Cyanobacteriota</taxon>
        <taxon>Cyanophyceae</taxon>
        <taxon>Oscillatoriophycideae</taxon>
        <taxon>Oscillatoriales</taxon>
        <taxon>Oscillatoriaceae</taxon>
        <taxon>Planktothricoides</taxon>
    </lineage>
</organism>
<sequence length="212" mass="23592">MSQDLEAIACHPHPVAPDGFNANANLPYGCSGHHIMAAMNKFTDFLGLINQQLYTQGISRLESMLMPANFSSLVGEFMIDNIPKQCPSLVKNQYHNGHPDLIPADCFPNNAVQYTNEGIEIKASRYLRGWQGHNPEATWLMVFVFDSNRPSDAVKGIAPKPFRFLQVLGARLTKADWSFSGRSETSRRTITASVNNSGYQKMTANVIYQNLP</sequence>